<dbReference type="InterPro" id="IPR011042">
    <property type="entry name" value="6-blade_b-propeller_TolB-like"/>
</dbReference>
<dbReference type="PANTHER" id="PTHR36842">
    <property type="entry name" value="PROTEIN TOLB HOMOLOG"/>
    <property type="match status" value="1"/>
</dbReference>
<dbReference type="SUPFAM" id="SSF82171">
    <property type="entry name" value="DPP6 N-terminal domain-like"/>
    <property type="match status" value="1"/>
</dbReference>
<dbReference type="InterPro" id="IPR011659">
    <property type="entry name" value="WD40"/>
</dbReference>
<reference evidence="2" key="1">
    <citation type="submission" date="2018-05" db="EMBL/GenBank/DDBJ databases">
        <authorList>
            <person name="Lanie J.A."/>
            <person name="Ng W.-L."/>
            <person name="Kazmierczak K.M."/>
            <person name="Andrzejewski T.M."/>
            <person name="Davidsen T.M."/>
            <person name="Wayne K.J."/>
            <person name="Tettelin H."/>
            <person name="Glass J.I."/>
            <person name="Rusch D."/>
            <person name="Podicherti R."/>
            <person name="Tsui H.-C.T."/>
            <person name="Winkler M.E."/>
        </authorList>
    </citation>
    <scope>NUCLEOTIDE SEQUENCE</scope>
</reference>
<protein>
    <recommendedName>
        <fullName evidence="3">Dipeptidylpeptidase IV N-terminal domain-containing protein</fullName>
    </recommendedName>
</protein>
<dbReference type="Pfam" id="PF07676">
    <property type="entry name" value="PD40"/>
    <property type="match status" value="1"/>
</dbReference>
<gene>
    <name evidence="2" type="ORF">METZ01_LOCUS281761</name>
</gene>
<sequence>MDIANSKYGSVQRGLIAEDLLKFSWADEITLSPNGQTVAYTVKQPHSDTNGYISRVYLRSVNSSEGKCLTPEVGVASAIAWSKDGNRLAYSWRSVEADVVGSAVHIYSVETEEEEIFEVDGEPLSSLDWSAGGERLVGVRWTPVANPDDRGPRDGVPKPAIKVVRRLRYKQDGVGWVHDRFLQIWVLELNSGALRQITHSECDYAEPKWSNKGERLAFIGVAREQNTELGQGQIFICDHPGGAPFRLLPDWVGKCHSPVWGEDDKYIAFAGHTHPAPTNRRIFMTPYLADVEKQTAHELAPGLDQEVGNYGVADQRPSLTNVTLKWPNGDPWIYFLLTEQAATNLYRIDVKGKKELLIKGPQVVFEYSPAADGN</sequence>
<dbReference type="EMBL" id="UINC01083315">
    <property type="protein sequence ID" value="SVC28907.1"/>
    <property type="molecule type" value="Genomic_DNA"/>
</dbReference>
<dbReference type="AlphaFoldDB" id="A0A382L1Q5"/>
<comment type="similarity">
    <text evidence="1">Belongs to the TolB family.</text>
</comment>
<evidence type="ECO:0008006" key="3">
    <source>
        <dbReference type="Google" id="ProtNLM"/>
    </source>
</evidence>
<dbReference type="PANTHER" id="PTHR36842:SF1">
    <property type="entry name" value="PROTEIN TOLB"/>
    <property type="match status" value="1"/>
</dbReference>
<dbReference type="Gene3D" id="2.120.10.30">
    <property type="entry name" value="TolB, C-terminal domain"/>
    <property type="match status" value="2"/>
</dbReference>
<organism evidence="2">
    <name type="scientific">marine metagenome</name>
    <dbReference type="NCBI Taxonomy" id="408172"/>
    <lineage>
        <taxon>unclassified sequences</taxon>
        <taxon>metagenomes</taxon>
        <taxon>ecological metagenomes</taxon>
    </lineage>
</organism>
<evidence type="ECO:0000256" key="1">
    <source>
        <dbReference type="ARBA" id="ARBA00009820"/>
    </source>
</evidence>
<accession>A0A382L1Q5</accession>
<feature type="non-terminal residue" evidence="2">
    <location>
        <position position="374"/>
    </location>
</feature>
<proteinExistence type="inferred from homology"/>
<name>A0A382L1Q5_9ZZZZ</name>
<evidence type="ECO:0000313" key="2">
    <source>
        <dbReference type="EMBL" id="SVC28907.1"/>
    </source>
</evidence>